<evidence type="ECO:0000313" key="3">
    <source>
        <dbReference type="Proteomes" id="UP000832072"/>
    </source>
</evidence>
<dbReference type="Proteomes" id="UP000832072">
    <property type="component" value="Segment"/>
</dbReference>
<accession>A0AAE9G9T0</accession>
<organism evidence="2 3">
    <name type="scientific">Cronobacter phage LPCS28</name>
    <dbReference type="NCBI Taxonomy" id="2924885"/>
    <lineage>
        <taxon>Viruses</taxon>
        <taxon>Duplodnaviria</taxon>
        <taxon>Heunggongvirae</taxon>
        <taxon>Uroviricota</taxon>
        <taxon>Caudoviricetes</taxon>
        <taxon>Pantevenvirales</taxon>
        <taxon>Straboviridae</taxon>
        <taxon>Nanhuvirus</taxon>
        <taxon>Nanhuvirus LPCS28</taxon>
    </lineage>
</organism>
<keyword evidence="1" id="KW-1133">Transmembrane helix</keyword>
<proteinExistence type="predicted"/>
<dbReference type="EMBL" id="OM638103">
    <property type="protein sequence ID" value="UNY47169.1"/>
    <property type="molecule type" value="Genomic_DNA"/>
</dbReference>
<protein>
    <submittedName>
        <fullName evidence="2">Uncharacterized protein</fullName>
    </submittedName>
</protein>
<name>A0AAE9G9T0_9CAUD</name>
<keyword evidence="3" id="KW-1185">Reference proteome</keyword>
<gene>
    <name evidence="2" type="ORF">EHEKIMEA_00287</name>
</gene>
<keyword evidence="1" id="KW-0472">Membrane</keyword>
<evidence type="ECO:0000313" key="2">
    <source>
        <dbReference type="EMBL" id="UNY47169.1"/>
    </source>
</evidence>
<reference evidence="2 3" key="1">
    <citation type="submission" date="2022-02" db="EMBL/GenBank/DDBJ databases">
        <authorList>
            <person name="Tian F."/>
            <person name="Li J."/>
            <person name="Li F."/>
            <person name="Tong Y."/>
        </authorList>
    </citation>
    <scope>NUCLEOTIDE SEQUENCE [LARGE SCALE GENOMIC DNA]</scope>
</reference>
<sequence>MMIPMGGILAIWFVLAMIWHGVYRRFMDELGYADSSPLTKTVVDIFKQAVPICTFVWLDLGTYVLTLFGITLK</sequence>
<evidence type="ECO:0000256" key="1">
    <source>
        <dbReference type="SAM" id="Phobius"/>
    </source>
</evidence>
<keyword evidence="1" id="KW-0812">Transmembrane</keyword>
<feature type="transmembrane region" description="Helical" evidence="1">
    <location>
        <begin position="48"/>
        <end position="72"/>
    </location>
</feature>